<proteinExistence type="predicted"/>
<reference evidence="2 3" key="1">
    <citation type="submission" date="2018-10" db="EMBL/GenBank/DDBJ databases">
        <title>Cohnella sp. M2MS4P-1, whole genome shotgun sequence.</title>
        <authorList>
            <person name="Tuo L."/>
        </authorList>
    </citation>
    <scope>NUCLEOTIDE SEQUENCE [LARGE SCALE GENOMIC DNA]</scope>
    <source>
        <strain evidence="2 3">M2MS4P-1</strain>
    </source>
</reference>
<dbReference type="Proteomes" id="UP000282076">
    <property type="component" value="Unassembled WGS sequence"/>
</dbReference>
<dbReference type="EMBL" id="RBZM01000008">
    <property type="protein sequence ID" value="RKP50163.1"/>
    <property type="molecule type" value="Genomic_DNA"/>
</dbReference>
<dbReference type="AlphaFoldDB" id="A0A494XRL8"/>
<feature type="compositionally biased region" description="Basic and acidic residues" evidence="1">
    <location>
        <begin position="20"/>
        <end position="30"/>
    </location>
</feature>
<comment type="caution">
    <text evidence="2">The sequence shown here is derived from an EMBL/GenBank/DDBJ whole genome shotgun (WGS) entry which is preliminary data.</text>
</comment>
<organism evidence="2 3">
    <name type="scientific">Cohnella endophytica</name>
    <dbReference type="NCBI Taxonomy" id="2419778"/>
    <lineage>
        <taxon>Bacteria</taxon>
        <taxon>Bacillati</taxon>
        <taxon>Bacillota</taxon>
        <taxon>Bacilli</taxon>
        <taxon>Bacillales</taxon>
        <taxon>Paenibacillaceae</taxon>
        <taxon>Cohnella</taxon>
    </lineage>
</organism>
<evidence type="ECO:0000313" key="2">
    <source>
        <dbReference type="EMBL" id="RKP50163.1"/>
    </source>
</evidence>
<sequence length="63" mass="7353">MPQSNDRDHPEQYPTENESLFDRWESERNVDAIPVEELNLSAQDEKQPTKTKSSSSSEKKYKP</sequence>
<feature type="compositionally biased region" description="Basic and acidic residues" evidence="1">
    <location>
        <begin position="1"/>
        <end position="11"/>
    </location>
</feature>
<name>A0A494XRL8_9BACL</name>
<protein>
    <submittedName>
        <fullName evidence="2">Uncharacterized protein</fullName>
    </submittedName>
</protein>
<keyword evidence="3" id="KW-1185">Reference proteome</keyword>
<accession>A0A494XRL8</accession>
<feature type="region of interest" description="Disordered" evidence="1">
    <location>
        <begin position="1"/>
        <end position="63"/>
    </location>
</feature>
<evidence type="ECO:0000256" key="1">
    <source>
        <dbReference type="SAM" id="MobiDB-lite"/>
    </source>
</evidence>
<dbReference type="OrthoDB" id="2454814at2"/>
<evidence type="ECO:0000313" key="3">
    <source>
        <dbReference type="Proteomes" id="UP000282076"/>
    </source>
</evidence>
<gene>
    <name evidence="2" type="ORF">D7Z26_19410</name>
</gene>